<name>A0A9D2J4Y9_9MICO</name>
<comment type="caution">
    <text evidence="2">The sequence shown here is derived from an EMBL/GenBank/DDBJ whole genome shotgun (WGS) entry which is preliminary data.</text>
</comment>
<organism evidence="2 3">
    <name type="scientific">Candidatus Ruania gallistercoris</name>
    <dbReference type="NCBI Taxonomy" id="2838746"/>
    <lineage>
        <taxon>Bacteria</taxon>
        <taxon>Bacillati</taxon>
        <taxon>Actinomycetota</taxon>
        <taxon>Actinomycetes</taxon>
        <taxon>Micrococcales</taxon>
        <taxon>Ruaniaceae</taxon>
        <taxon>Ruania</taxon>
    </lineage>
</organism>
<gene>
    <name evidence="2" type="ORF">H9815_13445</name>
</gene>
<dbReference type="NCBIfam" id="TIGR01552">
    <property type="entry name" value="phd_fam"/>
    <property type="match status" value="1"/>
</dbReference>
<dbReference type="SUPFAM" id="SSF143120">
    <property type="entry name" value="YefM-like"/>
    <property type="match status" value="1"/>
</dbReference>
<reference evidence="2" key="2">
    <citation type="submission" date="2021-04" db="EMBL/GenBank/DDBJ databases">
        <authorList>
            <person name="Gilroy R."/>
        </authorList>
    </citation>
    <scope>NUCLEOTIDE SEQUENCE</scope>
    <source>
        <strain evidence="2">ChiGjej4B4-7305</strain>
    </source>
</reference>
<protein>
    <submittedName>
        <fullName evidence="2">Type II toxin-antitoxin system prevent-host-death family antitoxin</fullName>
    </submittedName>
</protein>
<evidence type="ECO:0000313" key="2">
    <source>
        <dbReference type="EMBL" id="HIZ36773.1"/>
    </source>
</evidence>
<dbReference type="Proteomes" id="UP000824037">
    <property type="component" value="Unassembled WGS sequence"/>
</dbReference>
<dbReference type="InterPro" id="IPR036165">
    <property type="entry name" value="YefM-like_sf"/>
</dbReference>
<dbReference type="AlphaFoldDB" id="A0A9D2J4Y9"/>
<evidence type="ECO:0000313" key="3">
    <source>
        <dbReference type="Proteomes" id="UP000824037"/>
    </source>
</evidence>
<evidence type="ECO:0000256" key="1">
    <source>
        <dbReference type="ARBA" id="ARBA00009981"/>
    </source>
</evidence>
<comment type="similarity">
    <text evidence="1">Belongs to the phD/YefM antitoxin family.</text>
</comment>
<accession>A0A9D2J4Y9</accession>
<reference evidence="2" key="1">
    <citation type="journal article" date="2021" name="PeerJ">
        <title>Extensive microbial diversity within the chicken gut microbiome revealed by metagenomics and culture.</title>
        <authorList>
            <person name="Gilroy R."/>
            <person name="Ravi A."/>
            <person name="Getino M."/>
            <person name="Pursley I."/>
            <person name="Horton D.L."/>
            <person name="Alikhan N.F."/>
            <person name="Baker D."/>
            <person name="Gharbi K."/>
            <person name="Hall N."/>
            <person name="Watson M."/>
            <person name="Adriaenssens E.M."/>
            <person name="Foster-Nyarko E."/>
            <person name="Jarju S."/>
            <person name="Secka A."/>
            <person name="Antonio M."/>
            <person name="Oren A."/>
            <person name="Chaudhuri R.R."/>
            <person name="La Ragione R."/>
            <person name="Hildebrand F."/>
            <person name="Pallen M.J."/>
        </authorList>
    </citation>
    <scope>NUCLEOTIDE SEQUENCE</scope>
    <source>
        <strain evidence="2">ChiGjej4B4-7305</strain>
    </source>
</reference>
<sequence>MTTSPEISQRDLRMRSKEIMDALERGQAYTVTRDGRGIGELIPIREPRRFVSRASFAQGARHAPDMDLEAFRRDLDEAVDPELDDPYAR</sequence>
<dbReference type="EMBL" id="DXBY01000230">
    <property type="protein sequence ID" value="HIZ36773.1"/>
    <property type="molecule type" value="Genomic_DNA"/>
</dbReference>
<proteinExistence type="inferred from homology"/>